<dbReference type="Gene3D" id="3.40.50.720">
    <property type="entry name" value="NAD(P)-binding Rossmann-like Domain"/>
    <property type="match status" value="1"/>
</dbReference>
<sequence>MHILVTGATGYVGRSAALALTADGHRVDALTRDPGAERAVELSDAGVRSVRGDLGDPASLTAAIRDVDAVLHTAFDADDHVGTDRALFGALRTADQDGRHRHLVYTTGCSVYGPSDHPVLTESTPVDPDNRRARLEAELRATGIPHTILRPAMVHGGDARTSIVGRWFEAARAGRPVHHGRRDKRWSWVHVDDVADAYRAVLRDPAAQAGKVFLLAEDQPVEPLAVLQAAARTAGHRGAVSFAPIEDEIATYRVFDHDEIVDATQARTHLGWTPGRPDVLAELSASYAAWSRA</sequence>
<feature type="domain" description="NAD-dependent epimerase/dehydratase" evidence="1">
    <location>
        <begin position="3"/>
        <end position="214"/>
    </location>
</feature>
<dbReference type="Pfam" id="PF01370">
    <property type="entry name" value="Epimerase"/>
    <property type="match status" value="1"/>
</dbReference>
<evidence type="ECO:0000259" key="1">
    <source>
        <dbReference type="Pfam" id="PF01370"/>
    </source>
</evidence>
<dbReference type="GO" id="GO:0005737">
    <property type="term" value="C:cytoplasm"/>
    <property type="evidence" value="ECO:0007669"/>
    <property type="project" value="TreeGrafter"/>
</dbReference>
<dbReference type="OrthoDB" id="9787486at2"/>
<gene>
    <name evidence="2" type="ORF">SAMN04489812_1416</name>
</gene>
<reference evidence="2 3" key="1">
    <citation type="submission" date="2016-10" db="EMBL/GenBank/DDBJ databases">
        <authorList>
            <person name="de Groot N.N."/>
        </authorList>
    </citation>
    <scope>NUCLEOTIDE SEQUENCE [LARGE SCALE GENOMIC DNA]</scope>
    <source>
        <strain evidence="2 3">DSM 21800</strain>
    </source>
</reference>
<dbReference type="InterPro" id="IPR001509">
    <property type="entry name" value="Epimerase_deHydtase"/>
</dbReference>
<name>A0A1H1QWF9_9ACTN</name>
<dbReference type="PANTHER" id="PTHR48079">
    <property type="entry name" value="PROTEIN YEEZ"/>
    <property type="match status" value="1"/>
</dbReference>
<dbReference type="Proteomes" id="UP000199103">
    <property type="component" value="Chromosome I"/>
</dbReference>
<dbReference type="InterPro" id="IPR051783">
    <property type="entry name" value="NAD(P)-dependent_oxidoreduct"/>
</dbReference>
<evidence type="ECO:0000313" key="3">
    <source>
        <dbReference type="Proteomes" id="UP000199103"/>
    </source>
</evidence>
<dbReference type="RefSeq" id="WP_091522065.1">
    <property type="nucleotide sequence ID" value="NZ_LT629772.1"/>
</dbReference>
<dbReference type="STRING" id="630515.SAMN04489812_1416"/>
<dbReference type="InterPro" id="IPR036291">
    <property type="entry name" value="NAD(P)-bd_dom_sf"/>
</dbReference>
<keyword evidence="3" id="KW-1185">Reference proteome</keyword>
<organism evidence="2 3">
    <name type="scientific">Microlunatus soli</name>
    <dbReference type="NCBI Taxonomy" id="630515"/>
    <lineage>
        <taxon>Bacteria</taxon>
        <taxon>Bacillati</taxon>
        <taxon>Actinomycetota</taxon>
        <taxon>Actinomycetes</taxon>
        <taxon>Propionibacteriales</taxon>
        <taxon>Propionibacteriaceae</taxon>
        <taxon>Microlunatus</taxon>
    </lineage>
</organism>
<dbReference type="EMBL" id="LT629772">
    <property type="protein sequence ID" value="SDS27737.1"/>
    <property type="molecule type" value="Genomic_DNA"/>
</dbReference>
<evidence type="ECO:0000313" key="2">
    <source>
        <dbReference type="EMBL" id="SDS27737.1"/>
    </source>
</evidence>
<protein>
    <submittedName>
        <fullName evidence="2">Nucleoside-diphosphate-sugar epimerase</fullName>
    </submittedName>
</protein>
<accession>A0A1H1QWF9</accession>
<dbReference type="SUPFAM" id="SSF51735">
    <property type="entry name" value="NAD(P)-binding Rossmann-fold domains"/>
    <property type="match status" value="1"/>
</dbReference>
<dbReference type="AlphaFoldDB" id="A0A1H1QWF9"/>
<dbReference type="GO" id="GO:0004029">
    <property type="term" value="F:aldehyde dehydrogenase (NAD+) activity"/>
    <property type="evidence" value="ECO:0007669"/>
    <property type="project" value="TreeGrafter"/>
</dbReference>
<proteinExistence type="predicted"/>
<dbReference type="PANTHER" id="PTHR48079:SF6">
    <property type="entry name" value="NAD(P)-BINDING DOMAIN-CONTAINING PROTEIN-RELATED"/>
    <property type="match status" value="1"/>
</dbReference>